<evidence type="ECO:0000313" key="3">
    <source>
        <dbReference type="Proteomes" id="UP000076066"/>
    </source>
</evidence>
<organism evidence="2 3">
    <name type="scientific">Haematospirillum jordaniae</name>
    <dbReference type="NCBI Taxonomy" id="1549855"/>
    <lineage>
        <taxon>Bacteria</taxon>
        <taxon>Pseudomonadati</taxon>
        <taxon>Pseudomonadota</taxon>
        <taxon>Alphaproteobacteria</taxon>
        <taxon>Rhodospirillales</taxon>
        <taxon>Novispirillaceae</taxon>
        <taxon>Haematospirillum</taxon>
    </lineage>
</organism>
<dbReference type="Proteomes" id="UP000076066">
    <property type="component" value="Chromosome"/>
</dbReference>
<protein>
    <submittedName>
        <fullName evidence="2">Uncharacterized protein</fullName>
    </submittedName>
</protein>
<name>A0A143DCL3_9PROT</name>
<dbReference type="GeneID" id="53316299"/>
<dbReference type="KEGG" id="hjo:AY555_03935"/>
<sequence length="82" mass="8930">MPVSPQEKKALKFLFQHLLAGCAGALLCGIMILWLDIGNIRALAFRSDHPVLYTGLLFFGLFVTFGSVSMGIGIMSLGEDRN</sequence>
<dbReference type="EMBL" id="CP014525">
    <property type="protein sequence ID" value="AMW34474.1"/>
    <property type="molecule type" value="Genomic_DNA"/>
</dbReference>
<keyword evidence="3" id="KW-1185">Reference proteome</keyword>
<keyword evidence="1" id="KW-0472">Membrane</keyword>
<feature type="transmembrane region" description="Helical" evidence="1">
    <location>
        <begin position="55"/>
        <end position="77"/>
    </location>
</feature>
<feature type="transmembrane region" description="Helical" evidence="1">
    <location>
        <begin position="12"/>
        <end position="35"/>
    </location>
</feature>
<evidence type="ECO:0000313" key="2">
    <source>
        <dbReference type="EMBL" id="AMW34474.1"/>
    </source>
</evidence>
<reference evidence="2 3" key="1">
    <citation type="submission" date="2016-02" db="EMBL/GenBank/DDBJ databases">
        <title>Complete Genome of H5569, the type strain of the newly described species Haematospirillium jordaniae.</title>
        <authorList>
            <person name="Nicholson A.C."/>
            <person name="Humrighouse B.W."/>
            <person name="Loparov V."/>
            <person name="McQuiston J.R."/>
        </authorList>
    </citation>
    <scope>NUCLEOTIDE SEQUENCE [LARGE SCALE GENOMIC DNA]</scope>
    <source>
        <strain evidence="2 3">H5569</strain>
    </source>
</reference>
<keyword evidence="1" id="KW-1133">Transmembrane helix</keyword>
<dbReference type="AlphaFoldDB" id="A0A143DCL3"/>
<accession>A0A143DCL3</accession>
<evidence type="ECO:0000256" key="1">
    <source>
        <dbReference type="SAM" id="Phobius"/>
    </source>
</evidence>
<keyword evidence="1" id="KW-0812">Transmembrane</keyword>
<dbReference type="RefSeq" id="WP_066133731.1">
    <property type="nucleotide sequence ID" value="NZ_CP014525.1"/>
</dbReference>
<gene>
    <name evidence="2" type="ORF">AY555_03935</name>
</gene>
<proteinExistence type="predicted"/>
<dbReference type="STRING" id="1549855.AY555_03935"/>